<keyword evidence="1" id="KW-0805">Transcription regulation</keyword>
<dbReference type="PRINTS" id="PR00778">
    <property type="entry name" value="HTHARSR"/>
</dbReference>
<dbReference type="SUPFAM" id="SSF46785">
    <property type="entry name" value="Winged helix' DNA-binding domain"/>
    <property type="match status" value="1"/>
</dbReference>
<dbReference type="Gene3D" id="1.10.10.10">
    <property type="entry name" value="Winged helix-like DNA-binding domain superfamily/Winged helix DNA-binding domain"/>
    <property type="match status" value="1"/>
</dbReference>
<sequence length="111" mass="12896">MKLPHKHYQDDDKIDFLIEENKALDISKAFKHLGDPKRLQIFWLLCHRKECVINIAAIMDMSSPAVSHHLKILKMAGLIKSNREGKEMFYEADENNLSEFLFNVILKGKSL</sequence>
<accession>A0A2N6UKW0</accession>
<evidence type="ECO:0000313" key="5">
    <source>
        <dbReference type="EMBL" id="PMC82445.1"/>
    </source>
</evidence>
<dbReference type="EMBL" id="PNHP01000001">
    <property type="protein sequence ID" value="PMC82445.1"/>
    <property type="molecule type" value="Genomic_DNA"/>
</dbReference>
<dbReference type="GeneID" id="84577867"/>
<proteinExistence type="predicted"/>
<organism evidence="5 6">
    <name type="scientific">Anaerococcus hydrogenalis</name>
    <dbReference type="NCBI Taxonomy" id="33029"/>
    <lineage>
        <taxon>Bacteria</taxon>
        <taxon>Bacillati</taxon>
        <taxon>Bacillota</taxon>
        <taxon>Tissierellia</taxon>
        <taxon>Tissierellales</taxon>
        <taxon>Peptoniphilaceae</taxon>
        <taxon>Anaerococcus</taxon>
    </lineage>
</organism>
<dbReference type="PROSITE" id="PS50987">
    <property type="entry name" value="HTH_ARSR_2"/>
    <property type="match status" value="1"/>
</dbReference>
<dbReference type="Proteomes" id="UP000235658">
    <property type="component" value="Unassembled WGS sequence"/>
</dbReference>
<dbReference type="RefSeq" id="WP_004816618.1">
    <property type="nucleotide sequence ID" value="NZ_CAMQCN010000034.1"/>
</dbReference>
<dbReference type="CDD" id="cd00090">
    <property type="entry name" value="HTH_ARSR"/>
    <property type="match status" value="1"/>
</dbReference>
<evidence type="ECO:0000256" key="3">
    <source>
        <dbReference type="ARBA" id="ARBA00023163"/>
    </source>
</evidence>
<dbReference type="InterPro" id="IPR011991">
    <property type="entry name" value="ArsR-like_HTH"/>
</dbReference>
<dbReference type="Pfam" id="PF01022">
    <property type="entry name" value="HTH_5"/>
    <property type="match status" value="1"/>
</dbReference>
<gene>
    <name evidence="5" type="ORF">CJ192_01585</name>
</gene>
<keyword evidence="3" id="KW-0804">Transcription</keyword>
<dbReference type="AlphaFoldDB" id="A0A2N6UKW0"/>
<evidence type="ECO:0000259" key="4">
    <source>
        <dbReference type="PROSITE" id="PS50987"/>
    </source>
</evidence>
<evidence type="ECO:0000256" key="1">
    <source>
        <dbReference type="ARBA" id="ARBA00023015"/>
    </source>
</evidence>
<comment type="caution">
    <text evidence="5">The sequence shown here is derived from an EMBL/GenBank/DDBJ whole genome shotgun (WGS) entry which is preliminary data.</text>
</comment>
<evidence type="ECO:0000313" key="6">
    <source>
        <dbReference type="Proteomes" id="UP000235658"/>
    </source>
</evidence>
<dbReference type="NCBIfam" id="NF033788">
    <property type="entry name" value="HTH_metalloreg"/>
    <property type="match status" value="1"/>
</dbReference>
<dbReference type="PANTHER" id="PTHR43132:SF6">
    <property type="entry name" value="HTH-TYPE TRANSCRIPTIONAL REPRESSOR CZRA"/>
    <property type="match status" value="1"/>
</dbReference>
<keyword evidence="2" id="KW-0238">DNA-binding</keyword>
<dbReference type="GO" id="GO:0003700">
    <property type="term" value="F:DNA-binding transcription factor activity"/>
    <property type="evidence" value="ECO:0007669"/>
    <property type="project" value="InterPro"/>
</dbReference>
<dbReference type="InterPro" id="IPR051011">
    <property type="entry name" value="Metal_resp_trans_reg"/>
</dbReference>
<dbReference type="PANTHER" id="PTHR43132">
    <property type="entry name" value="ARSENICAL RESISTANCE OPERON REPRESSOR ARSR-RELATED"/>
    <property type="match status" value="1"/>
</dbReference>
<protein>
    <submittedName>
        <fullName evidence="5">ArsR family transcriptional regulator</fullName>
    </submittedName>
</protein>
<dbReference type="InterPro" id="IPR036390">
    <property type="entry name" value="WH_DNA-bd_sf"/>
</dbReference>
<dbReference type="SMART" id="SM00418">
    <property type="entry name" value="HTH_ARSR"/>
    <property type="match status" value="1"/>
</dbReference>
<feature type="domain" description="HTH arsR-type" evidence="4">
    <location>
        <begin position="18"/>
        <end position="111"/>
    </location>
</feature>
<reference evidence="5 6" key="1">
    <citation type="submission" date="2017-09" db="EMBL/GenBank/DDBJ databases">
        <title>Bacterial strain isolated from the female urinary microbiota.</title>
        <authorList>
            <person name="Thomas-White K."/>
            <person name="Kumar N."/>
            <person name="Forster S."/>
            <person name="Putonti C."/>
            <person name="Lawley T."/>
            <person name="Wolfe A.J."/>
        </authorList>
    </citation>
    <scope>NUCLEOTIDE SEQUENCE [LARGE SCALE GENOMIC DNA]</scope>
    <source>
        <strain evidence="5 6">UMB0204</strain>
    </source>
</reference>
<dbReference type="InterPro" id="IPR036388">
    <property type="entry name" value="WH-like_DNA-bd_sf"/>
</dbReference>
<dbReference type="GO" id="GO:0003677">
    <property type="term" value="F:DNA binding"/>
    <property type="evidence" value="ECO:0007669"/>
    <property type="project" value="UniProtKB-KW"/>
</dbReference>
<evidence type="ECO:0000256" key="2">
    <source>
        <dbReference type="ARBA" id="ARBA00023125"/>
    </source>
</evidence>
<dbReference type="InterPro" id="IPR001845">
    <property type="entry name" value="HTH_ArsR_DNA-bd_dom"/>
</dbReference>
<name>A0A2N6UKW0_9FIRM</name>